<name>A0A9X1YJL3_9BURK</name>
<protein>
    <submittedName>
        <fullName evidence="3">Phosphatase PAP2 family protein</fullName>
    </submittedName>
</protein>
<evidence type="ECO:0000313" key="3">
    <source>
        <dbReference type="EMBL" id="MCK9687524.1"/>
    </source>
</evidence>
<dbReference type="SUPFAM" id="SSF48317">
    <property type="entry name" value="Acid phosphatase/Vanadium-dependent haloperoxidase"/>
    <property type="match status" value="1"/>
</dbReference>
<gene>
    <name evidence="3" type="ORF">LPC04_17615</name>
</gene>
<dbReference type="Pfam" id="PF01569">
    <property type="entry name" value="PAP2"/>
    <property type="match status" value="1"/>
</dbReference>
<feature type="transmembrane region" description="Helical" evidence="1">
    <location>
        <begin position="175"/>
        <end position="192"/>
    </location>
</feature>
<feature type="transmembrane region" description="Helical" evidence="1">
    <location>
        <begin position="63"/>
        <end position="89"/>
    </location>
</feature>
<organism evidence="3 4">
    <name type="scientific">Scleromatobacter humisilvae</name>
    <dbReference type="NCBI Taxonomy" id="2897159"/>
    <lineage>
        <taxon>Bacteria</taxon>
        <taxon>Pseudomonadati</taxon>
        <taxon>Pseudomonadota</taxon>
        <taxon>Betaproteobacteria</taxon>
        <taxon>Burkholderiales</taxon>
        <taxon>Sphaerotilaceae</taxon>
        <taxon>Scleromatobacter</taxon>
    </lineage>
</organism>
<dbReference type="InterPro" id="IPR000326">
    <property type="entry name" value="PAP2/HPO"/>
</dbReference>
<accession>A0A9X1YJL3</accession>
<dbReference type="AlphaFoldDB" id="A0A9X1YJL3"/>
<feature type="transmembrane region" description="Helical" evidence="1">
    <location>
        <begin position="109"/>
        <end position="133"/>
    </location>
</feature>
<keyword evidence="1" id="KW-0812">Transmembrane</keyword>
<keyword evidence="1" id="KW-0472">Membrane</keyword>
<feature type="domain" description="Phosphatidic acid phosphatase type 2/haloperoxidase" evidence="2">
    <location>
        <begin position="99"/>
        <end position="164"/>
    </location>
</feature>
<dbReference type="Gene3D" id="1.20.144.10">
    <property type="entry name" value="Phosphatidic acid phosphatase type 2/haloperoxidase"/>
    <property type="match status" value="1"/>
</dbReference>
<reference evidence="3" key="1">
    <citation type="submission" date="2021-11" db="EMBL/GenBank/DDBJ databases">
        <title>BS-T2-15 a new species belonging to the Comamonadaceae family isolated from the soil of a French oak forest.</title>
        <authorList>
            <person name="Mieszkin S."/>
            <person name="Alain K."/>
        </authorList>
    </citation>
    <scope>NUCLEOTIDE SEQUENCE</scope>
    <source>
        <strain evidence="3">BS-T2-15</strain>
    </source>
</reference>
<keyword evidence="4" id="KW-1185">Reference proteome</keyword>
<evidence type="ECO:0000256" key="1">
    <source>
        <dbReference type="SAM" id="Phobius"/>
    </source>
</evidence>
<proteinExistence type="predicted"/>
<dbReference type="Proteomes" id="UP001139353">
    <property type="component" value="Unassembled WGS sequence"/>
</dbReference>
<dbReference type="EMBL" id="JAJLJH010000005">
    <property type="protein sequence ID" value="MCK9687524.1"/>
    <property type="molecule type" value="Genomic_DNA"/>
</dbReference>
<feature type="transmembrane region" description="Helical" evidence="1">
    <location>
        <begin position="23"/>
        <end position="42"/>
    </location>
</feature>
<dbReference type="CDD" id="cd01610">
    <property type="entry name" value="PAP2_like"/>
    <property type="match status" value="1"/>
</dbReference>
<keyword evidence="1" id="KW-1133">Transmembrane helix</keyword>
<evidence type="ECO:0000259" key="2">
    <source>
        <dbReference type="Pfam" id="PF01569"/>
    </source>
</evidence>
<sequence length="240" mass="25215">MTGGNEIHSLFWLAVTRLGEAQILLPAFLAGALWLALARPAGARGRLALGNPHAHDHPARLSALRWVTGIVVVAGITTISKVAFLGFGYGIAAIDFTGFSGHSMFACSILPVIGAIVAGRSGTVAGVVLAVLITYSRVNLGAHSWSEAITGMALGAAAAGWTLADYLAHPGAVRAPWWLPLLLLVWLALLPMHAPPSRTHSLVVAISLKLSGRPRPYTRFELLAGLIHPAWQKAQPTTAP</sequence>
<feature type="transmembrane region" description="Helical" evidence="1">
    <location>
        <begin position="145"/>
        <end position="163"/>
    </location>
</feature>
<evidence type="ECO:0000313" key="4">
    <source>
        <dbReference type="Proteomes" id="UP001139353"/>
    </source>
</evidence>
<dbReference type="RefSeq" id="WP_275683569.1">
    <property type="nucleotide sequence ID" value="NZ_JAJLJH010000005.1"/>
</dbReference>
<dbReference type="InterPro" id="IPR036938">
    <property type="entry name" value="PAP2/HPO_sf"/>
</dbReference>
<comment type="caution">
    <text evidence="3">The sequence shown here is derived from an EMBL/GenBank/DDBJ whole genome shotgun (WGS) entry which is preliminary data.</text>
</comment>